<dbReference type="InterPro" id="IPR050641">
    <property type="entry name" value="RIFMO-like"/>
</dbReference>
<keyword evidence="6" id="KW-1185">Reference proteome</keyword>
<gene>
    <name evidence="5" type="ORF">F0U60_45080</name>
</gene>
<evidence type="ECO:0000313" key="6">
    <source>
        <dbReference type="Proteomes" id="UP001611383"/>
    </source>
</evidence>
<evidence type="ECO:0000313" key="5">
    <source>
        <dbReference type="EMBL" id="WNG50517.1"/>
    </source>
</evidence>
<dbReference type="Pfam" id="PF21274">
    <property type="entry name" value="Rng_hyd_C"/>
    <property type="match status" value="1"/>
</dbReference>
<accession>A0ABY9X553</accession>
<dbReference type="PRINTS" id="PR00420">
    <property type="entry name" value="RNGMNOXGNASE"/>
</dbReference>
<evidence type="ECO:0000259" key="4">
    <source>
        <dbReference type="Pfam" id="PF01494"/>
    </source>
</evidence>
<dbReference type="Pfam" id="PF01494">
    <property type="entry name" value="FAD_binding_3"/>
    <property type="match status" value="1"/>
</dbReference>
<dbReference type="Gene3D" id="3.50.50.60">
    <property type="entry name" value="FAD/NAD(P)-binding domain"/>
    <property type="match status" value="1"/>
</dbReference>
<name>A0ABY9X553_9BACT</name>
<dbReference type="InterPro" id="IPR002938">
    <property type="entry name" value="FAD-bd"/>
</dbReference>
<dbReference type="Proteomes" id="UP001611383">
    <property type="component" value="Chromosome"/>
</dbReference>
<comment type="cofactor">
    <cofactor evidence="1">
        <name>FAD</name>
        <dbReference type="ChEBI" id="CHEBI:57692"/>
    </cofactor>
</comment>
<dbReference type="InterPro" id="IPR036188">
    <property type="entry name" value="FAD/NAD-bd_sf"/>
</dbReference>
<dbReference type="Gene3D" id="3.30.9.10">
    <property type="entry name" value="D-Amino Acid Oxidase, subunit A, domain 2"/>
    <property type="match status" value="1"/>
</dbReference>
<feature type="domain" description="FAD-binding" evidence="4">
    <location>
        <begin position="15"/>
        <end position="367"/>
    </location>
</feature>
<evidence type="ECO:0000256" key="2">
    <source>
        <dbReference type="ARBA" id="ARBA00022630"/>
    </source>
</evidence>
<dbReference type="EMBL" id="CP043494">
    <property type="protein sequence ID" value="WNG50517.1"/>
    <property type="molecule type" value="Genomic_DNA"/>
</dbReference>
<protein>
    <submittedName>
        <fullName evidence="5">FAD-dependent oxidoreductase</fullName>
    </submittedName>
</protein>
<dbReference type="SUPFAM" id="SSF51905">
    <property type="entry name" value="FAD/NAD(P)-binding domain"/>
    <property type="match status" value="1"/>
</dbReference>
<evidence type="ECO:0000256" key="3">
    <source>
        <dbReference type="ARBA" id="ARBA00022827"/>
    </source>
</evidence>
<keyword evidence="2" id="KW-0285">Flavoprotein</keyword>
<dbReference type="PANTHER" id="PTHR43004:SF19">
    <property type="entry name" value="BINDING MONOOXYGENASE, PUTATIVE (JCVI)-RELATED"/>
    <property type="match status" value="1"/>
</dbReference>
<organism evidence="5 6">
    <name type="scientific">Archangium minus</name>
    <dbReference type="NCBI Taxonomy" id="83450"/>
    <lineage>
        <taxon>Bacteria</taxon>
        <taxon>Pseudomonadati</taxon>
        <taxon>Myxococcota</taxon>
        <taxon>Myxococcia</taxon>
        <taxon>Myxococcales</taxon>
        <taxon>Cystobacterineae</taxon>
        <taxon>Archangiaceae</taxon>
        <taxon>Archangium</taxon>
    </lineage>
</organism>
<proteinExistence type="predicted"/>
<keyword evidence="3" id="KW-0274">FAD</keyword>
<evidence type="ECO:0000256" key="1">
    <source>
        <dbReference type="ARBA" id="ARBA00001974"/>
    </source>
</evidence>
<reference evidence="5 6" key="1">
    <citation type="submission" date="2019-08" db="EMBL/GenBank/DDBJ databases">
        <title>Archangium and Cystobacter genomes.</title>
        <authorList>
            <person name="Chen I.-C.K."/>
            <person name="Wielgoss S."/>
        </authorList>
    </citation>
    <scope>NUCLEOTIDE SEQUENCE [LARGE SCALE GENOMIC DNA]</scope>
    <source>
        <strain evidence="5 6">Cbm 6</strain>
    </source>
</reference>
<dbReference type="PANTHER" id="PTHR43004">
    <property type="entry name" value="TRK SYSTEM POTASSIUM UPTAKE PROTEIN"/>
    <property type="match status" value="1"/>
</dbReference>
<sequence length="522" mass="56268">MSPGMPMNPSQDLRVPVLIVGGGLVGLSTALFLAHQGVRALVIEKRAGTSIHPRARGFHERTVELLRSTCASEEVERTGATLSGATGGELKAVTLAGPVLSWKTQSFTAQETGLSPCPFVFLGQDRMEPILLRAAREQGTEVRFRHELMAFSQDAEGVLATVIDRETNVAYSIRAEYLVGADGVRSPVREALGIGQRGRGSFGHNISTLFDADLSPVQREVPLGFAILTHPEAGGVIVATDVKDRWIYATRLEVPRESASDFTETRWTQRLRTATGLADLALKLHGTFVWEAAERVAERFASGRVFLAGDAAHQMPPMGAFGANTGIHDAANLAWKLAARLKGHAGPGLLATYDSERQPVAAATANQAALRTLRLGKEDPDDDSDLVEDRAVTFGYRYGAETPLPKTFVPTGEVGTRAPHVWLDLEEGRKSTLDLFGNGFVLLAGSEAWSAAGRRLSERVPLRVHAIDGWQQAYGIEDRGACLVRPDGMVAARWSGPVPDAEHILASTLDAVLFREEALSES</sequence>
<dbReference type="Gene3D" id="3.40.30.120">
    <property type="match status" value="1"/>
</dbReference>